<dbReference type="AlphaFoldDB" id="A0A1H9UMP5"/>
<gene>
    <name evidence="1" type="ORF">SAMN05518684_10828</name>
</gene>
<dbReference type="STRING" id="1601833.SAMN05518684_10828"/>
<protein>
    <submittedName>
        <fullName evidence="1">Uncharacterized protein</fullName>
    </submittedName>
</protein>
<accession>A0A1H9UMP5</accession>
<proteinExistence type="predicted"/>
<evidence type="ECO:0000313" key="1">
    <source>
        <dbReference type="EMBL" id="SES10283.1"/>
    </source>
</evidence>
<keyword evidence="2" id="KW-1185">Reference proteome</keyword>
<name>A0A1H9UMP5_9BACI</name>
<dbReference type="EMBL" id="FOGT01000008">
    <property type="protein sequence ID" value="SES10283.1"/>
    <property type="molecule type" value="Genomic_DNA"/>
</dbReference>
<evidence type="ECO:0000313" key="2">
    <source>
        <dbReference type="Proteomes" id="UP000198571"/>
    </source>
</evidence>
<dbReference type="Proteomes" id="UP000198571">
    <property type="component" value="Unassembled WGS sequence"/>
</dbReference>
<reference evidence="2" key="1">
    <citation type="submission" date="2016-10" db="EMBL/GenBank/DDBJ databases">
        <authorList>
            <person name="Varghese N."/>
            <person name="Submissions S."/>
        </authorList>
    </citation>
    <scope>NUCLEOTIDE SEQUENCE [LARGE SCALE GENOMIC DNA]</scope>
    <source>
        <strain evidence="2">S9</strain>
    </source>
</reference>
<sequence>MTMKNQSSFHKRVKNIEIACERHNVSSEVLRRFWEINKLKGREAE</sequence>
<organism evidence="1 2">
    <name type="scientific">Salipaludibacillus aurantiacus</name>
    <dbReference type="NCBI Taxonomy" id="1601833"/>
    <lineage>
        <taxon>Bacteria</taxon>
        <taxon>Bacillati</taxon>
        <taxon>Bacillota</taxon>
        <taxon>Bacilli</taxon>
        <taxon>Bacillales</taxon>
        <taxon>Bacillaceae</taxon>
    </lineage>
</organism>